<protein>
    <submittedName>
        <fullName evidence="2">Uncharacterized protein</fullName>
    </submittedName>
</protein>
<evidence type="ECO:0000256" key="1">
    <source>
        <dbReference type="SAM" id="MobiDB-lite"/>
    </source>
</evidence>
<comment type="caution">
    <text evidence="2">The sequence shown here is derived from an EMBL/GenBank/DDBJ whole genome shotgun (WGS) entry which is preliminary data.</text>
</comment>
<dbReference type="AlphaFoldDB" id="A0A821SY23"/>
<sequence length="182" mass="21018">MANNVSNDRTREGGCDTEYYARCASAPRPEKRIRTFVTLREPREEDGGCSGRPVRHRGTRPPFRVRADGGSSSIAGRERKGRSDAERGSPRPRGAFGRRVALVQYLQQSIIALFIFIFEENILFNRLGAQYFFSFFHYNRDRGDLSRSPTSRTVFVSIRRDDRERRLRRPRPRSARPRTAPP</sequence>
<name>A0A821SY23_9NEOP</name>
<feature type="region of interest" description="Disordered" evidence="1">
    <location>
        <begin position="162"/>
        <end position="182"/>
    </location>
</feature>
<feature type="compositionally biased region" description="Basic and acidic residues" evidence="1">
    <location>
        <begin position="76"/>
        <end position="89"/>
    </location>
</feature>
<accession>A0A821SY23</accession>
<evidence type="ECO:0000313" key="2">
    <source>
        <dbReference type="EMBL" id="CAF4866318.1"/>
    </source>
</evidence>
<organism evidence="2 3">
    <name type="scientific">Pieris macdunnoughi</name>
    <dbReference type="NCBI Taxonomy" id="345717"/>
    <lineage>
        <taxon>Eukaryota</taxon>
        <taxon>Metazoa</taxon>
        <taxon>Ecdysozoa</taxon>
        <taxon>Arthropoda</taxon>
        <taxon>Hexapoda</taxon>
        <taxon>Insecta</taxon>
        <taxon>Pterygota</taxon>
        <taxon>Neoptera</taxon>
        <taxon>Endopterygota</taxon>
        <taxon>Lepidoptera</taxon>
        <taxon>Glossata</taxon>
        <taxon>Ditrysia</taxon>
        <taxon>Papilionoidea</taxon>
        <taxon>Pieridae</taxon>
        <taxon>Pierinae</taxon>
        <taxon>Pieris</taxon>
    </lineage>
</organism>
<gene>
    <name evidence="2" type="ORF">PMACD_LOCUS8356</name>
</gene>
<dbReference type="Proteomes" id="UP000663880">
    <property type="component" value="Unassembled WGS sequence"/>
</dbReference>
<feature type="compositionally biased region" description="Basic residues" evidence="1">
    <location>
        <begin position="166"/>
        <end position="176"/>
    </location>
</feature>
<keyword evidence="3" id="KW-1185">Reference proteome</keyword>
<feature type="region of interest" description="Disordered" evidence="1">
    <location>
        <begin position="41"/>
        <end position="94"/>
    </location>
</feature>
<reference evidence="2" key="1">
    <citation type="submission" date="2021-02" db="EMBL/GenBank/DDBJ databases">
        <authorList>
            <person name="Steward A R."/>
        </authorList>
    </citation>
    <scope>NUCLEOTIDE SEQUENCE</scope>
</reference>
<proteinExistence type="predicted"/>
<dbReference type="EMBL" id="CAJOBZ010000022">
    <property type="protein sequence ID" value="CAF4866318.1"/>
    <property type="molecule type" value="Genomic_DNA"/>
</dbReference>
<evidence type="ECO:0000313" key="3">
    <source>
        <dbReference type="Proteomes" id="UP000663880"/>
    </source>
</evidence>